<organism evidence="2 3">
    <name type="scientific">Clostridium acidisoli DSM 12555</name>
    <dbReference type="NCBI Taxonomy" id="1121291"/>
    <lineage>
        <taxon>Bacteria</taxon>
        <taxon>Bacillati</taxon>
        <taxon>Bacillota</taxon>
        <taxon>Clostridia</taxon>
        <taxon>Eubacteriales</taxon>
        <taxon>Clostridiaceae</taxon>
        <taxon>Clostridium</taxon>
    </lineage>
</organism>
<dbReference type="STRING" id="1121291.SAMN02745134_02509"/>
<dbReference type="OrthoDB" id="9761531at2"/>
<dbReference type="Pfam" id="PF00753">
    <property type="entry name" value="Lactamase_B"/>
    <property type="match status" value="1"/>
</dbReference>
<dbReference type="SUPFAM" id="SSF56281">
    <property type="entry name" value="Metallo-hydrolase/oxidoreductase"/>
    <property type="match status" value="1"/>
</dbReference>
<dbReference type="InterPro" id="IPR036866">
    <property type="entry name" value="RibonucZ/Hydroxyglut_hydro"/>
</dbReference>
<dbReference type="Gene3D" id="3.60.15.10">
    <property type="entry name" value="Ribonuclease Z/Hydroxyacylglutathione hydrolase-like"/>
    <property type="match status" value="1"/>
</dbReference>
<sequence>MRIGNGIEMLEISTEVMGRPGTINPTLIWDNDITILVDTGFPGQLPLIRAATNKAGVSFEKIGKIILTHHDIDHIGSLSSIVKELGNSVKVIAHKEEKAYIQGDKVPHKLAKLEENISSLPEEMKGRYKMMKEGFQKCKTNVDQVIEDGEELPYCGGIITIYTPGHTIGHICLYLKQSKTLIAGDLLFVEEGKLSMAPTAINYDNELTNKSLKRLTEYDIETVICYHGGVYRDNVNKSIKQLANQGK</sequence>
<reference evidence="2 3" key="1">
    <citation type="submission" date="2017-04" db="EMBL/GenBank/DDBJ databases">
        <authorList>
            <person name="Afonso C.L."/>
            <person name="Miller P.J."/>
            <person name="Scott M.A."/>
            <person name="Spackman E."/>
            <person name="Goraichik I."/>
            <person name="Dimitrov K.M."/>
            <person name="Suarez D.L."/>
            <person name="Swayne D.E."/>
        </authorList>
    </citation>
    <scope>NUCLEOTIDE SEQUENCE [LARGE SCALE GENOMIC DNA]</scope>
    <source>
        <strain evidence="2 3">DSM 12555</strain>
    </source>
</reference>
<dbReference type="SMART" id="SM00849">
    <property type="entry name" value="Lactamase_B"/>
    <property type="match status" value="1"/>
</dbReference>
<dbReference type="CDD" id="cd07721">
    <property type="entry name" value="yflN-like_MBL-fold"/>
    <property type="match status" value="1"/>
</dbReference>
<proteinExistence type="predicted"/>
<dbReference type="Proteomes" id="UP000192468">
    <property type="component" value="Unassembled WGS sequence"/>
</dbReference>
<dbReference type="AlphaFoldDB" id="A0A1W1XP54"/>
<keyword evidence="3" id="KW-1185">Reference proteome</keyword>
<feature type="domain" description="Metallo-beta-lactamase" evidence="1">
    <location>
        <begin position="22"/>
        <end position="227"/>
    </location>
</feature>
<evidence type="ECO:0000313" key="2">
    <source>
        <dbReference type="EMBL" id="SMC25635.1"/>
    </source>
</evidence>
<evidence type="ECO:0000313" key="3">
    <source>
        <dbReference type="Proteomes" id="UP000192468"/>
    </source>
</evidence>
<name>A0A1W1XP54_9CLOT</name>
<protein>
    <submittedName>
        <fullName evidence="2">Glyoxylase, beta-lactamase superfamily II</fullName>
    </submittedName>
</protein>
<dbReference type="PANTHER" id="PTHR42951">
    <property type="entry name" value="METALLO-BETA-LACTAMASE DOMAIN-CONTAINING"/>
    <property type="match status" value="1"/>
</dbReference>
<dbReference type="InterPro" id="IPR050855">
    <property type="entry name" value="NDM-1-like"/>
</dbReference>
<dbReference type="RefSeq" id="WP_084116338.1">
    <property type="nucleotide sequence ID" value="NZ_FWXH01000010.1"/>
</dbReference>
<dbReference type="PANTHER" id="PTHR42951:SF15">
    <property type="entry name" value="METALLO-BETA-LACTAMASE SUPERFAMILY PROTEIN"/>
    <property type="match status" value="1"/>
</dbReference>
<dbReference type="InterPro" id="IPR001279">
    <property type="entry name" value="Metallo-B-lactamas"/>
</dbReference>
<evidence type="ECO:0000259" key="1">
    <source>
        <dbReference type="SMART" id="SM00849"/>
    </source>
</evidence>
<gene>
    <name evidence="2" type="ORF">SAMN02745134_02509</name>
</gene>
<dbReference type="EMBL" id="FWXH01000010">
    <property type="protein sequence ID" value="SMC25635.1"/>
    <property type="molecule type" value="Genomic_DNA"/>
</dbReference>
<accession>A0A1W1XP54</accession>